<dbReference type="PANTHER" id="PTHR19854">
    <property type="entry name" value="TRANSDUCIN BETA-LIKE 3"/>
    <property type="match status" value="1"/>
</dbReference>
<feature type="repeat" description="WD" evidence="5">
    <location>
        <begin position="97"/>
        <end position="131"/>
    </location>
</feature>
<dbReference type="PROSITE" id="PS50082">
    <property type="entry name" value="WD_REPEATS_2"/>
    <property type="match status" value="8"/>
</dbReference>
<feature type="repeat" description="WD" evidence="5">
    <location>
        <begin position="614"/>
        <end position="655"/>
    </location>
</feature>
<dbReference type="PANTHER" id="PTHR19854:SF15">
    <property type="entry name" value="TRANSDUCIN BETA-LIKE PROTEIN 3"/>
    <property type="match status" value="1"/>
</dbReference>
<dbReference type="GO" id="GO:0000472">
    <property type="term" value="P:endonucleolytic cleavage to generate mature 5'-end of SSU-rRNA from (SSU-rRNA, 5.8S rRNA, LSU-rRNA)"/>
    <property type="evidence" value="ECO:0007669"/>
    <property type="project" value="TreeGrafter"/>
</dbReference>
<evidence type="ECO:0000256" key="6">
    <source>
        <dbReference type="SAM" id="MobiDB-lite"/>
    </source>
</evidence>
<comment type="caution">
    <text evidence="8">The sequence shown here is derived from an EMBL/GenBank/DDBJ whole genome shotgun (WGS) entry which is preliminary data.</text>
</comment>
<evidence type="ECO:0000256" key="4">
    <source>
        <dbReference type="ARBA" id="ARBA00023242"/>
    </source>
</evidence>
<dbReference type="GO" id="GO:0032040">
    <property type="term" value="C:small-subunit processome"/>
    <property type="evidence" value="ECO:0007669"/>
    <property type="project" value="InterPro"/>
</dbReference>
<comment type="subcellular location">
    <subcellularLocation>
        <location evidence="1">Nucleus</location>
        <location evidence="1">Nucleolus</location>
    </subcellularLocation>
</comment>
<dbReference type="GO" id="GO:0030686">
    <property type="term" value="C:90S preribosome"/>
    <property type="evidence" value="ECO:0007669"/>
    <property type="project" value="TreeGrafter"/>
</dbReference>
<dbReference type="PRINTS" id="PR00320">
    <property type="entry name" value="GPROTEINBRPT"/>
</dbReference>
<evidence type="ECO:0000313" key="9">
    <source>
        <dbReference type="Proteomes" id="UP000663848"/>
    </source>
</evidence>
<keyword evidence="4" id="KW-0539">Nucleus</keyword>
<dbReference type="InterPro" id="IPR019775">
    <property type="entry name" value="WD40_repeat_CS"/>
</dbReference>
<dbReference type="InterPro" id="IPR013934">
    <property type="entry name" value="Utp13_C"/>
</dbReference>
<dbReference type="EMBL" id="CAJOBR010000241">
    <property type="protein sequence ID" value="CAF4485594.1"/>
    <property type="molecule type" value="Genomic_DNA"/>
</dbReference>
<keyword evidence="3" id="KW-0677">Repeat</keyword>
<dbReference type="InterPro" id="IPR015943">
    <property type="entry name" value="WD40/YVTN_repeat-like_dom_sf"/>
</dbReference>
<evidence type="ECO:0000313" key="8">
    <source>
        <dbReference type="EMBL" id="CAF4485594.1"/>
    </source>
</evidence>
<protein>
    <recommendedName>
        <fullName evidence="7">U3 small nucleolar RNA-associated protein 13 C-terminal domain-containing protein</fullName>
    </recommendedName>
</protein>
<feature type="repeat" description="WD" evidence="5">
    <location>
        <begin position="572"/>
        <end position="613"/>
    </location>
</feature>
<dbReference type="SUPFAM" id="SSF54001">
    <property type="entry name" value="Cysteine proteinases"/>
    <property type="match status" value="1"/>
</dbReference>
<name>A0A820UDV1_9BILA</name>
<feature type="compositionally biased region" description="Polar residues" evidence="6">
    <location>
        <begin position="800"/>
        <end position="821"/>
    </location>
</feature>
<evidence type="ECO:0000256" key="5">
    <source>
        <dbReference type="PROSITE-ProRule" id="PRU00221"/>
    </source>
</evidence>
<dbReference type="Pfam" id="PF08625">
    <property type="entry name" value="Utp13"/>
    <property type="match status" value="1"/>
</dbReference>
<feature type="repeat" description="WD" evidence="5">
    <location>
        <begin position="386"/>
        <end position="427"/>
    </location>
</feature>
<dbReference type="Proteomes" id="UP000663848">
    <property type="component" value="Unassembled WGS sequence"/>
</dbReference>
<dbReference type="GO" id="GO:0034511">
    <property type="term" value="F:U3 snoRNA binding"/>
    <property type="evidence" value="ECO:0007669"/>
    <property type="project" value="TreeGrafter"/>
</dbReference>
<dbReference type="SUPFAM" id="SSF50998">
    <property type="entry name" value="Quinoprotein alcohol dehydrogenase-like"/>
    <property type="match status" value="1"/>
</dbReference>
<dbReference type="InterPro" id="IPR001680">
    <property type="entry name" value="WD40_rpt"/>
</dbReference>
<feature type="repeat" description="WD" evidence="5">
    <location>
        <begin position="530"/>
        <end position="571"/>
    </location>
</feature>
<dbReference type="GO" id="GO:0000480">
    <property type="term" value="P:endonucleolytic cleavage in 5'-ETS of tricistronic rRNA transcript (SSU-rRNA, 5.8S rRNA, LSU-rRNA)"/>
    <property type="evidence" value="ECO:0007669"/>
    <property type="project" value="TreeGrafter"/>
</dbReference>
<evidence type="ECO:0000256" key="2">
    <source>
        <dbReference type="ARBA" id="ARBA00022574"/>
    </source>
</evidence>
<dbReference type="SMART" id="SM00320">
    <property type="entry name" value="WD40"/>
    <property type="match status" value="10"/>
</dbReference>
<keyword evidence="2 5" id="KW-0853">WD repeat</keyword>
<dbReference type="Gene3D" id="3.90.70.10">
    <property type="entry name" value="Cysteine proteinases"/>
    <property type="match status" value="1"/>
</dbReference>
<evidence type="ECO:0000256" key="1">
    <source>
        <dbReference type="ARBA" id="ARBA00004604"/>
    </source>
</evidence>
<organism evidence="8 9">
    <name type="scientific">Rotaria socialis</name>
    <dbReference type="NCBI Taxonomy" id="392032"/>
    <lineage>
        <taxon>Eukaryota</taxon>
        <taxon>Metazoa</taxon>
        <taxon>Spiralia</taxon>
        <taxon>Gnathifera</taxon>
        <taxon>Rotifera</taxon>
        <taxon>Eurotatoria</taxon>
        <taxon>Bdelloidea</taxon>
        <taxon>Philodinida</taxon>
        <taxon>Philodinidae</taxon>
        <taxon>Rotaria</taxon>
    </lineage>
</organism>
<evidence type="ECO:0000259" key="7">
    <source>
        <dbReference type="Pfam" id="PF08625"/>
    </source>
</evidence>
<feature type="repeat" description="WD" evidence="5">
    <location>
        <begin position="488"/>
        <end position="529"/>
    </location>
</feature>
<dbReference type="PROSITE" id="PS50294">
    <property type="entry name" value="WD_REPEATS_REGION"/>
    <property type="match status" value="8"/>
</dbReference>
<dbReference type="CDD" id="cd00200">
    <property type="entry name" value="WD40"/>
    <property type="match status" value="1"/>
</dbReference>
<feature type="repeat" description="WD" evidence="5">
    <location>
        <begin position="185"/>
        <end position="225"/>
    </location>
</feature>
<proteinExistence type="predicted"/>
<dbReference type="SUPFAM" id="SSF50978">
    <property type="entry name" value="WD40 repeat-like"/>
    <property type="match status" value="1"/>
</dbReference>
<accession>A0A820UDV1</accession>
<dbReference type="InterPro" id="IPR020472">
    <property type="entry name" value="WD40_PAC1"/>
</dbReference>
<feature type="domain" description="U3 small nucleolar RNA-associated protein 13 C-terminal" evidence="7">
    <location>
        <begin position="667"/>
        <end position="777"/>
    </location>
</feature>
<dbReference type="Gene3D" id="2.130.10.10">
    <property type="entry name" value="YVTN repeat-like/Quinoprotein amine dehydrogenase"/>
    <property type="match status" value="3"/>
</dbReference>
<dbReference type="Pfam" id="PF00400">
    <property type="entry name" value="WD40"/>
    <property type="match status" value="8"/>
</dbReference>
<feature type="repeat" description="WD" evidence="5">
    <location>
        <begin position="432"/>
        <end position="468"/>
    </location>
</feature>
<evidence type="ECO:0000256" key="3">
    <source>
        <dbReference type="ARBA" id="ARBA00022737"/>
    </source>
</evidence>
<dbReference type="PROSITE" id="PS00678">
    <property type="entry name" value="WD_REPEATS_1"/>
    <property type="match status" value="3"/>
</dbReference>
<sequence>MVREKENFVKQSTHTSFYTGGQFAISNDGQYLLCTYNALVHILDVETQQIVRSIGEDDTSSEIASFALFNDLIVIAYRNQLLRQFDWKTSTCRRTWKSVHKNTITCMTFNPSGSLLATGGADFTVKIWDVEHLYYTHNLKGATSIIRVVLFYTSENKKIHVISGSDDGRIYMHNLHTSGAKPAVLEGHMSTVTSFVLHNDHTLISSGRDRVVVIWDLQTLSSTRTIPVMETVEALISLPSMDYLKPLKIKQTFSPNEPLFFTFGNSGLVKLWSGTTGRCLLIQEDKTHEKTAANSYSKDKEHEQVFLNAYFNETTRMFYTNTVDHNIVAFNIKKLKLEKQFIGELGDVLDVRFFNDNDNNPLYAIVANNDEKVKIFNLNTWHCQMLKGHTDIVIGLDISYDHSLLATCSKDDIVRIWSYDSDTSTFSCVALAEGHTGDVAAIAFSKTSNAFIVSGSQDTTAKVWSLENLILDKDLSIEPQNLSSLFTLKTHDKEVNSVSVSFNDKHFATGSADKTAKIWDIRNQKLLAVLSGHRRGIWCVQYSPVNPELATASADGLIKIWSTKDYNCLHTIEGHDASVLRIVYLSMGTQLISSGSDGLLKLWDLKTSTCVKSIDAHEGKIWGMTASTDESLLVTCASDSSVIVWRDSTEEERQAKRDNVEEVLLMEQEVSNLLVNKKYHEALKIALNLNQPFRALKILKEILNEIDGTDHLKNTLLQFSDDHLNLLFSYVIDWNTNTRHSTEAQIIIKMLLSIVTPDKILKLPNGQKCVESLLPYTVPPYYNTTDGAKNITTDSSYDRTLTATNDSNQGTSTATKKQTATGEKFNPSDMLEKVVRLGNSSYKIKAYVPCGGKQLFALESEKPLRGYDGICPACGTQHMKLADSRGFYVSVDSVYQVLEQKKLEEERLQGRKAIDRLESVEDNLPPLKLPILGQNKGIEGDSNSCYMDATIFCMFAYSNVFDSLLNVETEKKPLKQLQKLLRENIVHVLRSKIGFVERDALYHLRTQLSKATGDSTFKDVEKDPTEFLRALEGLFNFAPLKTIAPDQPPNATASNITTNIMWEMFDANPNNLLSTNIASIFLNSLSEIPAKLATIPPFLILVAPRHTRSERSYRYIIPDRQIALDNRIVQLVCLKCQLTNHNPDRANDFYSCDSCFARESPSLITPDTDAKIVCYCSTCLSNLHRDLGKELINHNARRIPVEKHKLNLFAVLCIEVAHYVAFVKCQKQQDQHEWLFFDSMSDRIHNEKNIPLVDRVPDFEKWIETAGKDKYFFPDLDDLRKQARPSSQKFSENDMRRLRLFRDGAFFFYENSSVNYQ</sequence>
<gene>
    <name evidence="8" type="ORF">QYT958_LOCUS3420</name>
</gene>
<reference evidence="8" key="1">
    <citation type="submission" date="2021-02" db="EMBL/GenBank/DDBJ databases">
        <authorList>
            <person name="Nowell W R."/>
        </authorList>
    </citation>
    <scope>NUCLEOTIDE SEQUENCE</scope>
</reference>
<dbReference type="InterPro" id="IPR036322">
    <property type="entry name" value="WD40_repeat_dom_sf"/>
</dbReference>
<feature type="region of interest" description="Disordered" evidence="6">
    <location>
        <begin position="800"/>
        <end position="822"/>
    </location>
</feature>
<dbReference type="InterPro" id="IPR011047">
    <property type="entry name" value="Quinoprotein_ADH-like_sf"/>
</dbReference>
<dbReference type="InterPro" id="IPR038765">
    <property type="entry name" value="Papain-like_cys_pep_sf"/>
</dbReference>